<reference evidence="1" key="1">
    <citation type="submission" date="2018-05" db="EMBL/GenBank/DDBJ databases">
        <authorList>
            <person name="Lanie J.A."/>
            <person name="Ng W.-L."/>
            <person name="Kazmierczak K.M."/>
            <person name="Andrzejewski T.M."/>
            <person name="Davidsen T.M."/>
            <person name="Wayne K.J."/>
            <person name="Tettelin H."/>
            <person name="Glass J.I."/>
            <person name="Rusch D."/>
            <person name="Podicherti R."/>
            <person name="Tsui H.-C.T."/>
            <person name="Winkler M.E."/>
        </authorList>
    </citation>
    <scope>NUCLEOTIDE SEQUENCE</scope>
</reference>
<name>A0A382CZJ2_9ZZZZ</name>
<dbReference type="AlphaFoldDB" id="A0A382CZJ2"/>
<organism evidence="1">
    <name type="scientific">marine metagenome</name>
    <dbReference type="NCBI Taxonomy" id="408172"/>
    <lineage>
        <taxon>unclassified sequences</taxon>
        <taxon>metagenomes</taxon>
        <taxon>ecological metagenomes</taxon>
    </lineage>
</organism>
<accession>A0A382CZJ2</accession>
<evidence type="ECO:0000313" key="1">
    <source>
        <dbReference type="EMBL" id="SVB31204.1"/>
    </source>
</evidence>
<proteinExistence type="predicted"/>
<dbReference type="EMBL" id="UINC01036754">
    <property type="protein sequence ID" value="SVB31204.1"/>
    <property type="molecule type" value="Genomic_DNA"/>
</dbReference>
<protein>
    <submittedName>
        <fullName evidence="1">Uncharacterized protein</fullName>
    </submittedName>
</protein>
<sequence>MRETFVHKAGHRKILIPVDGSDASIRAM</sequence>
<feature type="non-terminal residue" evidence="1">
    <location>
        <position position="28"/>
    </location>
</feature>
<gene>
    <name evidence="1" type="ORF">METZ01_LOCUS184058</name>
</gene>